<gene>
    <name evidence="2" type="ORF">DFP97_10989</name>
</gene>
<dbReference type="Pfam" id="PF00483">
    <property type="entry name" value="NTP_transferase"/>
    <property type="match status" value="1"/>
</dbReference>
<dbReference type="Proteomes" id="UP000252415">
    <property type="component" value="Unassembled WGS sequence"/>
</dbReference>
<evidence type="ECO:0000259" key="1">
    <source>
        <dbReference type="Pfam" id="PF00483"/>
    </source>
</evidence>
<dbReference type="PANTHER" id="PTHR46390:SF1">
    <property type="entry name" value="MANNOSE-1-PHOSPHATE GUANYLYLTRANSFERASE"/>
    <property type="match status" value="1"/>
</dbReference>
<organism evidence="2 3">
    <name type="scientific">Paenibacillus prosopidis</name>
    <dbReference type="NCBI Taxonomy" id="630520"/>
    <lineage>
        <taxon>Bacteria</taxon>
        <taxon>Bacillati</taxon>
        <taxon>Bacillota</taxon>
        <taxon>Bacilli</taxon>
        <taxon>Bacillales</taxon>
        <taxon>Paenibacillaceae</taxon>
        <taxon>Paenibacillus</taxon>
    </lineage>
</organism>
<dbReference type="CDD" id="cd02509">
    <property type="entry name" value="GDP-M1P_Guanylyltransferase"/>
    <property type="match status" value="1"/>
</dbReference>
<dbReference type="Gene3D" id="3.90.550.10">
    <property type="entry name" value="Spore Coat Polysaccharide Biosynthesis Protein SpsA, Chain A"/>
    <property type="match status" value="1"/>
</dbReference>
<dbReference type="GO" id="GO:0016853">
    <property type="term" value="F:isomerase activity"/>
    <property type="evidence" value="ECO:0007669"/>
    <property type="project" value="UniProtKB-KW"/>
</dbReference>
<keyword evidence="3" id="KW-1185">Reference proteome</keyword>
<feature type="domain" description="Nucleotidyl transferase" evidence="1">
    <location>
        <begin position="4"/>
        <end position="274"/>
    </location>
</feature>
<dbReference type="SUPFAM" id="SSF53448">
    <property type="entry name" value="Nucleotide-diphospho-sugar transferases"/>
    <property type="match status" value="1"/>
</dbReference>
<reference evidence="2 3" key="1">
    <citation type="submission" date="2018-07" db="EMBL/GenBank/DDBJ databases">
        <title>Genomic Encyclopedia of Type Strains, Phase III (KMG-III): the genomes of soil and plant-associated and newly described type strains.</title>
        <authorList>
            <person name="Whitman W."/>
        </authorList>
    </citation>
    <scope>NUCLEOTIDE SEQUENCE [LARGE SCALE GENOMIC DNA]</scope>
    <source>
        <strain evidence="2 3">CECT 7506</strain>
    </source>
</reference>
<dbReference type="InterPro" id="IPR005835">
    <property type="entry name" value="NTP_transferase_dom"/>
</dbReference>
<sequence length="294" mass="33792">MRVKAVIMAGGKGTRFWPYSRSHFPKQFLSILNEGTLLQNTVKRLRSFLPVEDIYVTSLHSYISQIRKQLPMIPEKNLIAEPVAKDTAACIGFSALRLTEKEDSVLITLPSDHYISDPEIYCQALQTAVQRAEHETCVVTIGVKPTRPETEYGYIRVSQKTACDDNELVPVQQFIEKPRVSVAQNIFADGQHYWNTGAFVWKTSTIFQLMESHLPDLYEKLLQIKKLIGQKMDYNQFYTIYSEIEKQSIDFGIIEKCRSIYMVPVQCGWDDLGKGMHLNKRPKRIINKISYTDS</sequence>
<name>A0A368VX18_9BACL</name>
<accession>A0A368VX18</accession>
<dbReference type="GO" id="GO:0004475">
    <property type="term" value="F:mannose-1-phosphate guanylyltransferase (GTP) activity"/>
    <property type="evidence" value="ECO:0007669"/>
    <property type="project" value="InterPro"/>
</dbReference>
<dbReference type="GO" id="GO:0009298">
    <property type="term" value="P:GDP-mannose biosynthetic process"/>
    <property type="evidence" value="ECO:0007669"/>
    <property type="project" value="TreeGrafter"/>
</dbReference>
<dbReference type="RefSeq" id="WP_245976287.1">
    <property type="nucleotide sequence ID" value="NZ_QPJD01000009.1"/>
</dbReference>
<evidence type="ECO:0000313" key="2">
    <source>
        <dbReference type="EMBL" id="RCW46446.1"/>
    </source>
</evidence>
<comment type="caution">
    <text evidence="2">The sequence shown here is derived from an EMBL/GenBank/DDBJ whole genome shotgun (WGS) entry which is preliminary data.</text>
</comment>
<evidence type="ECO:0000313" key="3">
    <source>
        <dbReference type="Proteomes" id="UP000252415"/>
    </source>
</evidence>
<proteinExistence type="predicted"/>
<dbReference type="InterPro" id="IPR049577">
    <property type="entry name" value="GMPP_N"/>
</dbReference>
<dbReference type="AlphaFoldDB" id="A0A368VX18"/>
<dbReference type="InterPro" id="IPR029044">
    <property type="entry name" value="Nucleotide-diphossugar_trans"/>
</dbReference>
<dbReference type="PANTHER" id="PTHR46390">
    <property type="entry name" value="MANNOSE-1-PHOSPHATE GUANYLYLTRANSFERASE"/>
    <property type="match status" value="1"/>
</dbReference>
<dbReference type="EMBL" id="QPJD01000009">
    <property type="protein sequence ID" value="RCW46446.1"/>
    <property type="molecule type" value="Genomic_DNA"/>
</dbReference>
<keyword evidence="2" id="KW-0413">Isomerase</keyword>
<dbReference type="InterPro" id="IPR051161">
    <property type="entry name" value="Mannose-6P_isomerase_type2"/>
</dbReference>
<protein>
    <submittedName>
        <fullName evidence="2">Mannose-6-phosphate isomerase type 2</fullName>
    </submittedName>
</protein>